<dbReference type="GO" id="GO:0015095">
    <property type="term" value="F:magnesium ion transmembrane transporter activity"/>
    <property type="evidence" value="ECO:0007669"/>
    <property type="project" value="TreeGrafter"/>
</dbReference>
<dbReference type="InterPro" id="IPR002523">
    <property type="entry name" value="MgTranspt_CorA/ZnTranspt_ZntB"/>
</dbReference>
<dbReference type="EMBL" id="LZYO01000045">
    <property type="protein sequence ID" value="ODH40013.1"/>
    <property type="molecule type" value="Genomic_DNA"/>
</dbReference>
<proteinExistence type="predicted"/>
<keyword evidence="3 5" id="KW-1133">Transmembrane helix</keyword>
<dbReference type="GO" id="GO:0015087">
    <property type="term" value="F:cobalt ion transmembrane transporter activity"/>
    <property type="evidence" value="ECO:0007669"/>
    <property type="project" value="TreeGrafter"/>
</dbReference>
<keyword evidence="2 5" id="KW-0812">Transmembrane</keyword>
<dbReference type="Gene3D" id="1.20.58.340">
    <property type="entry name" value="Magnesium transport protein CorA, transmembrane region"/>
    <property type="match status" value="1"/>
</dbReference>
<dbReference type="Proteomes" id="UP000242814">
    <property type="component" value="Unassembled WGS sequence"/>
</dbReference>
<gene>
    <name evidence="6" type="ORF">ACO22_01712</name>
</gene>
<dbReference type="VEuPathDB" id="FungiDB:PABG_00298"/>
<reference evidence="6 7" key="1">
    <citation type="submission" date="2016-06" db="EMBL/GenBank/DDBJ databases">
        <authorList>
            <person name="Kjaerup R.B."/>
            <person name="Dalgaard T.S."/>
            <person name="Juul-Madsen H.R."/>
        </authorList>
    </citation>
    <scope>NUCLEOTIDE SEQUENCE [LARGE SCALE GENOMIC DNA]</scope>
    <source>
        <strain evidence="6 7">Pb300</strain>
    </source>
</reference>
<evidence type="ECO:0000256" key="1">
    <source>
        <dbReference type="ARBA" id="ARBA00004651"/>
    </source>
</evidence>
<evidence type="ECO:0000256" key="4">
    <source>
        <dbReference type="ARBA" id="ARBA00023136"/>
    </source>
</evidence>
<feature type="transmembrane region" description="Helical" evidence="5">
    <location>
        <begin position="348"/>
        <end position="373"/>
    </location>
</feature>
<dbReference type="GO" id="GO:0050897">
    <property type="term" value="F:cobalt ion binding"/>
    <property type="evidence" value="ECO:0007669"/>
    <property type="project" value="TreeGrafter"/>
</dbReference>
<accession>A0A1D2JKT6</accession>
<dbReference type="InterPro" id="IPR045863">
    <property type="entry name" value="CorA_TM1_TM2"/>
</dbReference>
<evidence type="ECO:0000256" key="5">
    <source>
        <dbReference type="SAM" id="Phobius"/>
    </source>
</evidence>
<keyword evidence="4 5" id="KW-0472">Membrane</keyword>
<comment type="subcellular location">
    <subcellularLocation>
        <location evidence="1">Cell membrane</location>
        <topology evidence="1">Multi-pass membrane protein</topology>
    </subcellularLocation>
</comment>
<dbReference type="GO" id="GO:0000287">
    <property type="term" value="F:magnesium ion binding"/>
    <property type="evidence" value="ECO:0007669"/>
    <property type="project" value="TreeGrafter"/>
</dbReference>
<evidence type="ECO:0000256" key="2">
    <source>
        <dbReference type="ARBA" id="ARBA00022692"/>
    </source>
</evidence>
<dbReference type="AlphaFoldDB" id="A0A1D2JKT6"/>
<comment type="caution">
    <text evidence="6">The sequence shown here is derived from an EMBL/GenBank/DDBJ whole genome shotgun (WGS) entry which is preliminary data.</text>
</comment>
<evidence type="ECO:0000313" key="7">
    <source>
        <dbReference type="Proteomes" id="UP000242814"/>
    </source>
</evidence>
<evidence type="ECO:0000256" key="3">
    <source>
        <dbReference type="ARBA" id="ARBA00022989"/>
    </source>
</evidence>
<dbReference type="VEuPathDB" id="FungiDB:PADG_02707"/>
<evidence type="ECO:0000313" key="6">
    <source>
        <dbReference type="EMBL" id="ODH40013.1"/>
    </source>
</evidence>
<evidence type="ECO:0008006" key="8">
    <source>
        <dbReference type="Google" id="ProtNLM"/>
    </source>
</evidence>
<organism evidence="6 7">
    <name type="scientific">Paracoccidioides brasiliensis</name>
    <dbReference type="NCBI Taxonomy" id="121759"/>
    <lineage>
        <taxon>Eukaryota</taxon>
        <taxon>Fungi</taxon>
        <taxon>Dikarya</taxon>
        <taxon>Ascomycota</taxon>
        <taxon>Pezizomycotina</taxon>
        <taxon>Eurotiomycetes</taxon>
        <taxon>Eurotiomycetidae</taxon>
        <taxon>Onygenales</taxon>
        <taxon>Ajellomycetaceae</taxon>
        <taxon>Paracoccidioides</taxon>
    </lineage>
</organism>
<dbReference type="GO" id="GO:0005886">
    <property type="term" value="C:plasma membrane"/>
    <property type="evidence" value="ECO:0007669"/>
    <property type="project" value="UniProtKB-SubCell"/>
</dbReference>
<sequence>MDVNRDVIVGIGPPSRRRSTLEEELKQQPHNSVRIIFGGRRENWEKWIQANPNWVTTLTIPQEFWKTATDDLNGCSNAKYTLDSNGSITSLDTWSCFKMKEANAEDEYKWHQMTMFIRWNSAEQNTFIYCLDFSKNVLDGLSSRVSSVDPNDPYAWHAIFINELRVVYDKCVWKIRNLVRDAEKTRNETHSSRPDFPQLHEIARHAIHSNETLDVAVDTMDSIIHEHGLFILHQRSTGHMSQESTPGSQPIPKVVADVIERQLYYHLKELRAIKARSESLKDRLQNEINLGFNIVSQTDTATMKIISAVGLVFLPGTFISTLFGMNFFDFAIDQKTGKQTFTVSNNFWLYWAIATPVTVAVILVWLLWHYWYLITRNAKPLWKS</sequence>
<protein>
    <recommendedName>
        <fullName evidence="8">Mg2+ transporter protein, CorA-like/Zinc transport protein ZntB</fullName>
    </recommendedName>
</protein>
<feature type="transmembrane region" description="Helical" evidence="5">
    <location>
        <begin position="305"/>
        <end position="328"/>
    </location>
</feature>
<name>A0A1D2JKT6_PARBR</name>
<dbReference type="Pfam" id="PF01544">
    <property type="entry name" value="CorA"/>
    <property type="match status" value="1"/>
</dbReference>
<dbReference type="PANTHER" id="PTHR46494">
    <property type="entry name" value="CORA FAMILY METAL ION TRANSPORTER (EUROFUNG)"/>
    <property type="match status" value="1"/>
</dbReference>
<dbReference type="SUPFAM" id="SSF144083">
    <property type="entry name" value="Magnesium transport protein CorA, transmembrane region"/>
    <property type="match status" value="1"/>
</dbReference>
<dbReference type="PANTHER" id="PTHR46494:SF1">
    <property type="entry name" value="CORA FAMILY METAL ION TRANSPORTER (EUROFUNG)"/>
    <property type="match status" value="1"/>
</dbReference>